<feature type="region of interest" description="Disordered" evidence="1">
    <location>
        <begin position="493"/>
        <end position="513"/>
    </location>
</feature>
<sequence>MRSFKKFRDYALQSHNKSKEKCGGNRDHYHLDPPATAALQQPVVQQQPPSSELDEVSRGLQTYLWLLKEWPPILSIHLGNVMKMRLGRCSRLLEECSTKFRNPWTSMLPMSIKQLQCQQRVSSVNFGLWRLVYSSCENWRLPSRSFHNTLADGFVWPPSRIGVISFRGTKKQYDEKRKIFDQQQMCAGRGRLRKGKGDAQDDQELQVAKEEFDKIAGFLSSHLLSLEQDCTRSLITQAARHHAAQMQLLSRGLTSLHGIEPLMKQISQEHNIDRRLSSADEGLFDNTDDEAGSVVDIYDDDYVSYVDDHGREHEQDLEVGPDSGSESFLNEAGPPLDLSQERSSLLEATVSHSQNGIYANDDSNDPGFGWREEDSRSAPILPLAVPAGVDNIEEIYIDSPDRFVSGPPPRRSPPMPSNAHRGDGSGVGAFDMLTLEYYPSTSGRSPTHNLETSHLQSSIPVTAPWGHRGTTKMGVPMTMFQPFEPPPKSWPMPLPPGARSSPVNFGAPIPSSTPKGFVSLTSTDLSQHKKRYSHSGPITSLAAPSCHSTVPSSGPIPSKVSNSESLAPFAVNHHKSGATRSPQRPTYSSPKTSPSISPPKMSPPQINELHKLPPPPLSASSSSVPVCTPSPIAHSAPLSRLKSDHLTSTVNASPLPLPPLSDVTGRLATAGRAVKLHNQQCSQGPSITELSGVNWEALSSQQKETHTQETQQSAGSKQNQIDSSFQGPKLQRTASGSGGAGVSRVVKFSAQDKKIPANSDFGSLDIQMRRLNTSLHSSPILATAYSVMSPTTAAVTGAKERGQAGSTFERGRWSLDGKVGRNAINSKW</sequence>
<proteinExistence type="predicted"/>
<feature type="region of interest" description="Disordered" evidence="1">
    <location>
        <begin position="574"/>
        <end position="628"/>
    </location>
</feature>
<evidence type="ECO:0000256" key="1">
    <source>
        <dbReference type="SAM" id="MobiDB-lite"/>
    </source>
</evidence>
<dbReference type="InterPro" id="IPR037488">
    <property type="entry name" value="At2g33490-like"/>
</dbReference>
<evidence type="ECO:0000313" key="2">
    <source>
        <dbReference type="EMBL" id="CAK9264352.1"/>
    </source>
</evidence>
<keyword evidence="3" id="KW-1185">Reference proteome</keyword>
<dbReference type="Proteomes" id="UP001497444">
    <property type="component" value="Chromosome 16"/>
</dbReference>
<evidence type="ECO:0008006" key="4">
    <source>
        <dbReference type="Google" id="ProtNLM"/>
    </source>
</evidence>
<gene>
    <name evidence="2" type="ORF">CSSPJE1EN1_LOCUS9830</name>
</gene>
<evidence type="ECO:0000313" key="3">
    <source>
        <dbReference type="Proteomes" id="UP001497444"/>
    </source>
</evidence>
<feature type="region of interest" description="Disordered" evidence="1">
    <location>
        <begin position="400"/>
        <end position="423"/>
    </location>
</feature>
<feature type="compositionally biased region" description="Low complexity" evidence="1">
    <location>
        <begin position="585"/>
        <end position="595"/>
    </location>
</feature>
<organism evidence="2 3">
    <name type="scientific">Sphagnum jensenii</name>
    <dbReference type="NCBI Taxonomy" id="128206"/>
    <lineage>
        <taxon>Eukaryota</taxon>
        <taxon>Viridiplantae</taxon>
        <taxon>Streptophyta</taxon>
        <taxon>Embryophyta</taxon>
        <taxon>Bryophyta</taxon>
        <taxon>Sphagnophytina</taxon>
        <taxon>Sphagnopsida</taxon>
        <taxon>Sphagnales</taxon>
        <taxon>Sphagnaceae</taxon>
        <taxon>Sphagnum</taxon>
    </lineage>
</organism>
<feature type="region of interest" description="Disordered" evidence="1">
    <location>
        <begin position="698"/>
        <end position="741"/>
    </location>
</feature>
<dbReference type="PANTHER" id="PTHR34119:SF1">
    <property type="entry name" value="OS04G0394700 PROTEIN"/>
    <property type="match status" value="1"/>
</dbReference>
<dbReference type="EMBL" id="OZ020111">
    <property type="protein sequence ID" value="CAK9264352.1"/>
    <property type="molecule type" value="Genomic_DNA"/>
</dbReference>
<dbReference type="PANTHER" id="PTHR34119">
    <property type="entry name" value="HYDROXYPROLINE-RICH GLYCOPROTEIN-LIKE"/>
    <property type="match status" value="1"/>
</dbReference>
<feature type="region of interest" description="Disordered" evidence="1">
    <location>
        <begin position="312"/>
        <end position="332"/>
    </location>
</feature>
<feature type="compositionally biased region" description="Pro residues" evidence="1">
    <location>
        <begin position="406"/>
        <end position="416"/>
    </location>
</feature>
<dbReference type="InterPro" id="IPR027267">
    <property type="entry name" value="AH/BAR_dom_sf"/>
</dbReference>
<dbReference type="Gene3D" id="1.20.1270.60">
    <property type="entry name" value="Arfaptin homology (AH) domain/BAR domain"/>
    <property type="match status" value="1"/>
</dbReference>
<protein>
    <recommendedName>
        <fullName evidence="4">Hydroxyproline-rich glycoprotein family protein</fullName>
    </recommendedName>
</protein>
<reference evidence="2" key="1">
    <citation type="submission" date="2024-02" db="EMBL/GenBank/DDBJ databases">
        <authorList>
            <consortium name="ELIXIR-Norway"/>
            <consortium name="Elixir Norway"/>
        </authorList>
    </citation>
    <scope>NUCLEOTIDE SEQUENCE</scope>
</reference>
<name>A0ABP0WBX4_9BRYO</name>
<feature type="region of interest" description="Disordered" evidence="1">
    <location>
        <begin position="528"/>
        <end position="562"/>
    </location>
</feature>
<feature type="compositionally biased region" description="Low complexity" evidence="1">
    <location>
        <begin position="618"/>
        <end position="628"/>
    </location>
</feature>
<accession>A0ABP0WBX4</accession>
<feature type="compositionally biased region" description="Polar residues" evidence="1">
    <location>
        <begin position="714"/>
        <end position="726"/>
    </location>
</feature>